<keyword evidence="2" id="KW-1185">Reference proteome</keyword>
<proteinExistence type="predicted"/>
<dbReference type="Proteomes" id="UP001057402">
    <property type="component" value="Chromosome 1"/>
</dbReference>
<reference evidence="2" key="1">
    <citation type="journal article" date="2023" name="Front. Plant Sci.">
        <title>Chromosomal-level genome assembly of Melastoma candidum provides insights into trichome evolution.</title>
        <authorList>
            <person name="Zhong Y."/>
            <person name="Wu W."/>
            <person name="Sun C."/>
            <person name="Zou P."/>
            <person name="Liu Y."/>
            <person name="Dai S."/>
            <person name="Zhou R."/>
        </authorList>
    </citation>
    <scope>NUCLEOTIDE SEQUENCE [LARGE SCALE GENOMIC DNA]</scope>
</reference>
<name>A0ACB9SDN0_9MYRT</name>
<accession>A0ACB9SDN0</accession>
<dbReference type="EMBL" id="CM042880">
    <property type="protein sequence ID" value="KAI4388161.1"/>
    <property type="molecule type" value="Genomic_DNA"/>
</dbReference>
<protein>
    <submittedName>
        <fullName evidence="1">Uncharacterized protein</fullName>
    </submittedName>
</protein>
<evidence type="ECO:0000313" key="1">
    <source>
        <dbReference type="EMBL" id="KAI4388161.1"/>
    </source>
</evidence>
<sequence length="314" mass="34167">MSFSSSPQRPENRSISRSNSGGFFACFRPTVPEHDDHLVRSRSSPIKQGGIDRGVVSAYVGFHDGKEAGVLPGIPPCPRGHKGQVDGPPCKERTREKFIRVTKAVLFEMSLVKKVEKKRKSKKTTEEQSEDLFKRADGILGLMSQGSGSAGKRELWEDSRRSDDDSSASSNSSALASSLSLTSSNRLSSPGGLRSSTMDVGTTKLLSGSVSSGTKRTTTQDRQRPAPARMHWSLADAPMCLILLTLVVLIFCDKICAIAFTSTCMAVSFLTRGPWRASLNEGNDFVEYKKRIIMGRIVANAASRRATTTAFVTR</sequence>
<organism evidence="1 2">
    <name type="scientific">Melastoma candidum</name>
    <dbReference type="NCBI Taxonomy" id="119954"/>
    <lineage>
        <taxon>Eukaryota</taxon>
        <taxon>Viridiplantae</taxon>
        <taxon>Streptophyta</taxon>
        <taxon>Embryophyta</taxon>
        <taxon>Tracheophyta</taxon>
        <taxon>Spermatophyta</taxon>
        <taxon>Magnoliopsida</taxon>
        <taxon>eudicotyledons</taxon>
        <taxon>Gunneridae</taxon>
        <taxon>Pentapetalae</taxon>
        <taxon>rosids</taxon>
        <taxon>malvids</taxon>
        <taxon>Myrtales</taxon>
        <taxon>Melastomataceae</taxon>
        <taxon>Melastomatoideae</taxon>
        <taxon>Melastomateae</taxon>
        <taxon>Melastoma</taxon>
    </lineage>
</organism>
<comment type="caution">
    <text evidence="1">The sequence shown here is derived from an EMBL/GenBank/DDBJ whole genome shotgun (WGS) entry which is preliminary data.</text>
</comment>
<gene>
    <name evidence="1" type="ORF">MLD38_000516</name>
</gene>
<evidence type="ECO:0000313" key="2">
    <source>
        <dbReference type="Proteomes" id="UP001057402"/>
    </source>
</evidence>